<proteinExistence type="inferred from homology"/>
<dbReference type="PANTHER" id="PTHR10695:SF46">
    <property type="entry name" value="BIFUNCTIONAL COENZYME A SYNTHASE-RELATED"/>
    <property type="match status" value="1"/>
</dbReference>
<evidence type="ECO:0000256" key="3">
    <source>
        <dbReference type="ARBA" id="ARBA00022490"/>
    </source>
</evidence>
<evidence type="ECO:0000313" key="8">
    <source>
        <dbReference type="EMBL" id="EMY35896.1"/>
    </source>
</evidence>
<dbReference type="Pfam" id="PF01121">
    <property type="entry name" value="CoaE"/>
    <property type="match status" value="1"/>
</dbReference>
<comment type="similarity">
    <text evidence="1">In the N-terminal section; belongs to the CoaE family.</text>
</comment>
<keyword evidence="3 6" id="KW-0963">Cytoplasm</keyword>
<dbReference type="GO" id="GO:0015937">
    <property type="term" value="P:coenzyme A biosynthetic process"/>
    <property type="evidence" value="ECO:0007669"/>
    <property type="project" value="UniProtKB-UniRule"/>
</dbReference>
<dbReference type="GO" id="GO:0005737">
    <property type="term" value="C:cytoplasm"/>
    <property type="evidence" value="ECO:0007669"/>
    <property type="project" value="UniProtKB-SubCell"/>
</dbReference>
<dbReference type="UniPathway" id="UPA00241">
    <property type="reaction ID" value="UER00356"/>
</dbReference>
<evidence type="ECO:0000256" key="2">
    <source>
        <dbReference type="ARBA" id="ARBA00011058"/>
    </source>
</evidence>
<dbReference type="SUPFAM" id="SSF81301">
    <property type="entry name" value="Nucleotidyltransferase"/>
    <property type="match status" value="1"/>
</dbReference>
<comment type="catalytic activity">
    <reaction evidence="6">
        <text>3'-dephospho-CoA + ATP = ADP + CoA + H(+)</text>
        <dbReference type="Rhea" id="RHEA:18245"/>
        <dbReference type="ChEBI" id="CHEBI:15378"/>
        <dbReference type="ChEBI" id="CHEBI:30616"/>
        <dbReference type="ChEBI" id="CHEBI:57287"/>
        <dbReference type="ChEBI" id="CHEBI:57328"/>
        <dbReference type="ChEBI" id="CHEBI:456216"/>
        <dbReference type="EC" id="2.7.1.24"/>
    </reaction>
</comment>
<organism evidence="8 9">
    <name type="scientific">Arthrobacter crystallopoietes BAB-32</name>
    <dbReference type="NCBI Taxonomy" id="1246476"/>
    <lineage>
        <taxon>Bacteria</taxon>
        <taxon>Bacillati</taxon>
        <taxon>Actinomycetota</taxon>
        <taxon>Actinomycetes</taxon>
        <taxon>Micrococcales</taxon>
        <taxon>Micrococcaceae</taxon>
        <taxon>Crystallibacter</taxon>
    </lineage>
</organism>
<dbReference type="InterPro" id="IPR001977">
    <property type="entry name" value="Depp_CoAkinase"/>
</dbReference>
<name>N1UZR8_9MICC</name>
<dbReference type="Proteomes" id="UP000010729">
    <property type="component" value="Unassembled WGS sequence"/>
</dbReference>
<comment type="pathway">
    <text evidence="6">Cofactor biosynthesis; coenzyme A biosynthesis; CoA from (R)-pantothenate: step 5/5.</text>
</comment>
<dbReference type="EMBL" id="ANPE02000058">
    <property type="protein sequence ID" value="EMY35896.1"/>
    <property type="molecule type" value="Genomic_DNA"/>
</dbReference>
<dbReference type="AlphaFoldDB" id="N1UZR8"/>
<keyword evidence="6 8" id="KW-0808">Transferase</keyword>
<evidence type="ECO:0000313" key="9">
    <source>
        <dbReference type="Proteomes" id="UP000010729"/>
    </source>
</evidence>
<dbReference type="Pfam" id="PF04229">
    <property type="entry name" value="GrpB"/>
    <property type="match status" value="1"/>
</dbReference>
<feature type="binding site" evidence="6">
    <location>
        <begin position="11"/>
        <end position="16"/>
    </location>
    <ligand>
        <name>ATP</name>
        <dbReference type="ChEBI" id="CHEBI:30616"/>
    </ligand>
</feature>
<dbReference type="NCBIfam" id="NF002879">
    <property type="entry name" value="PRK03333.1"/>
    <property type="match status" value="1"/>
</dbReference>
<evidence type="ECO:0000256" key="6">
    <source>
        <dbReference type="HAMAP-Rule" id="MF_00376"/>
    </source>
</evidence>
<dbReference type="GO" id="GO:0004140">
    <property type="term" value="F:dephospho-CoA kinase activity"/>
    <property type="evidence" value="ECO:0007669"/>
    <property type="project" value="UniProtKB-UniRule"/>
</dbReference>
<evidence type="ECO:0000256" key="4">
    <source>
        <dbReference type="ARBA" id="ARBA00022741"/>
    </source>
</evidence>
<dbReference type="PROSITE" id="PS51219">
    <property type="entry name" value="DPCK"/>
    <property type="match status" value="1"/>
</dbReference>
<evidence type="ECO:0000256" key="1">
    <source>
        <dbReference type="ARBA" id="ARBA00008826"/>
    </source>
</evidence>
<comment type="similarity">
    <text evidence="2">In the C-terminal section; belongs to the UPF0157 (GrpB) family.</text>
</comment>
<reference evidence="8 9" key="1">
    <citation type="journal article" date="2013" name="Genome Announc.">
        <title>Draft Genome Sequence of Arthrobacter crystallopoietes Strain BAB-32, Revealing Genes for Bioremediation.</title>
        <authorList>
            <person name="Joshi M.N."/>
            <person name="Pandit A.S."/>
            <person name="Sharma A."/>
            <person name="Pandya R.V."/>
            <person name="Desai S.M."/>
            <person name="Saxena A.K."/>
            <person name="Bagatharia S.B."/>
        </authorList>
    </citation>
    <scope>NUCLEOTIDE SEQUENCE [LARGE SCALE GENOMIC DNA]</scope>
    <source>
        <strain evidence="8 9">BAB-32</strain>
    </source>
</reference>
<dbReference type="NCBIfam" id="TIGR00152">
    <property type="entry name" value="dephospho-CoA kinase"/>
    <property type="match status" value="1"/>
</dbReference>
<evidence type="ECO:0000256" key="5">
    <source>
        <dbReference type="ARBA" id="ARBA00022840"/>
    </source>
</evidence>
<protein>
    <recommendedName>
        <fullName evidence="6 7">Dephospho-CoA kinase</fullName>
        <ecNumber evidence="6 7">2.7.1.24</ecNumber>
    </recommendedName>
    <alternativeName>
        <fullName evidence="6">Dephosphocoenzyme A kinase</fullName>
    </alternativeName>
</protein>
<dbReference type="InterPro" id="IPR043519">
    <property type="entry name" value="NT_sf"/>
</dbReference>
<comment type="caution">
    <text evidence="8">The sequence shown here is derived from an EMBL/GenBank/DDBJ whole genome shotgun (WGS) entry which is preliminary data.</text>
</comment>
<keyword evidence="5 6" id="KW-0067">ATP-binding</keyword>
<dbReference type="Gene3D" id="3.40.50.300">
    <property type="entry name" value="P-loop containing nucleotide triphosphate hydrolases"/>
    <property type="match status" value="1"/>
</dbReference>
<comment type="function">
    <text evidence="6">Catalyzes the phosphorylation of the 3'-hydroxyl group of dephosphocoenzyme A to form coenzyme A.</text>
</comment>
<dbReference type="InterPro" id="IPR027417">
    <property type="entry name" value="P-loop_NTPase"/>
</dbReference>
<sequence>MLKVGLTGGIAAGKSMVARRLSELGAVLVDADVLAREVVEPGTEGLQAIADCFGSQVINDGGGLDRAALGAIVFGDQSKREQLNAIVHPLVRARSAQLVAEAGPDAIVVEDIPLLVETGQGAHFHLVVVVDAPEDVRILRMVQLRGMAAEDARARIAAQATAEQRQAAADVVLANTSSAESLLAAVDGLWEQRLVPFAGNLAAGRIARGGGPELVEALPEWRLQAQRLAARIAAADPRILAVAHIGSTAVPGLAAKDVIDLQVAVESLADADALAGNLAAAGFPRWPGQWRDMPKPSEPNPAAWEKRLHGNADPARRANVHIRVQGSPGWRYALAFRDWLRADPSMAAEYLAEKRRLSRLHAADSSAGRYAKDKDQWFTNTAEPALREWIRSTGWRPEEASDF</sequence>
<dbReference type="Gene3D" id="3.30.460.10">
    <property type="entry name" value="Beta Polymerase, domain 2"/>
    <property type="match status" value="1"/>
</dbReference>
<keyword evidence="6" id="KW-0173">Coenzyme A biosynthesis</keyword>
<dbReference type="EC" id="2.7.1.24" evidence="6 7"/>
<keyword evidence="6 8" id="KW-0418">Kinase</keyword>
<dbReference type="SUPFAM" id="SSF52540">
    <property type="entry name" value="P-loop containing nucleoside triphosphate hydrolases"/>
    <property type="match status" value="1"/>
</dbReference>
<keyword evidence="4 6" id="KW-0547">Nucleotide-binding</keyword>
<dbReference type="InterPro" id="IPR007344">
    <property type="entry name" value="GrpB/CoaE"/>
</dbReference>
<dbReference type="PANTHER" id="PTHR10695">
    <property type="entry name" value="DEPHOSPHO-COA KINASE-RELATED"/>
    <property type="match status" value="1"/>
</dbReference>
<dbReference type="HAMAP" id="MF_00376">
    <property type="entry name" value="Dephospho_CoA_kinase"/>
    <property type="match status" value="1"/>
</dbReference>
<dbReference type="RefSeq" id="WP_005266650.1">
    <property type="nucleotide sequence ID" value="NZ_ANPE02000058.1"/>
</dbReference>
<evidence type="ECO:0000256" key="7">
    <source>
        <dbReference type="NCBIfam" id="TIGR00152"/>
    </source>
</evidence>
<accession>N1UZR8</accession>
<comment type="similarity">
    <text evidence="6">Belongs to the CoaE family.</text>
</comment>
<keyword evidence="9" id="KW-1185">Reference proteome</keyword>
<dbReference type="CDD" id="cd02022">
    <property type="entry name" value="DPCK"/>
    <property type="match status" value="1"/>
</dbReference>
<dbReference type="GO" id="GO:0005524">
    <property type="term" value="F:ATP binding"/>
    <property type="evidence" value="ECO:0007669"/>
    <property type="project" value="UniProtKB-UniRule"/>
</dbReference>
<gene>
    <name evidence="6 8" type="primary">coaE</name>
    <name evidence="8" type="ORF">D477_001784</name>
</gene>
<comment type="subcellular location">
    <subcellularLocation>
        <location evidence="6">Cytoplasm</location>
    </subcellularLocation>
</comment>
<dbReference type="OrthoDB" id="9812943at2"/>